<feature type="domain" description="Motility protein A N-terminal" evidence="15">
    <location>
        <begin position="5"/>
        <end position="90"/>
    </location>
</feature>
<keyword evidence="5" id="KW-0145">Chemotaxis</keyword>
<dbReference type="OrthoDB" id="9782603at2"/>
<comment type="caution">
    <text evidence="16">The sequence shown here is derived from an EMBL/GenBank/DDBJ whole genome shotgun (WGS) entry which is preliminary data.</text>
</comment>
<feature type="domain" description="MotA/TolQ/ExbB proton channel" evidence="14">
    <location>
        <begin position="135"/>
        <end position="239"/>
    </location>
</feature>
<dbReference type="GO" id="GO:1902600">
    <property type="term" value="P:proton transmembrane transport"/>
    <property type="evidence" value="ECO:0007669"/>
    <property type="project" value="UniProtKB-KW"/>
</dbReference>
<keyword evidence="3" id="KW-0813">Transport</keyword>
<dbReference type="InterPro" id="IPR000540">
    <property type="entry name" value="Flag_MotA_CS"/>
</dbReference>
<evidence type="ECO:0000256" key="9">
    <source>
        <dbReference type="ARBA" id="ARBA00022781"/>
    </source>
</evidence>
<dbReference type="AlphaFoldDB" id="A0A0J6G9S2"/>
<evidence type="ECO:0000256" key="7">
    <source>
        <dbReference type="ARBA" id="ARBA00022692"/>
    </source>
</evidence>
<sequence length="291" mass="31799">MQKVLGALIIIGCVLGGFAIAGGTLSVLWQPSELLIVVGAALGSLIIGNPKEVLLEMWHQAKGIFSFRRRGEEFQRELLMLLYELLETVEVGGLKALDAHIEEPEQSDLFSKYPLILQEKNLMAFIADNFRLMAMGKITAHELEGFLEQELDAMHEALLLPSRSLHKVGEAMPGFGILAAILGIIITMDSIGGSVAEIGAHVAAALVGTFLGIFFCYCLFEPISNAMAQRVRTELSALECVRTTLVAHLAGKPTLLAVDAGRKLIEQDVKPAFKHLETWVTNYEDSRNEEA</sequence>
<gene>
    <name evidence="16" type="ORF">SAMN04489800_3455</name>
</gene>
<dbReference type="InterPro" id="IPR022522">
    <property type="entry name" value="Flagellar_motor_stator_MotA"/>
</dbReference>
<keyword evidence="17" id="KW-1185">Reference proteome</keyword>
<dbReference type="PATRIC" id="fig|882211.3.peg.4045"/>
<evidence type="ECO:0000259" key="14">
    <source>
        <dbReference type="Pfam" id="PF01618"/>
    </source>
</evidence>
<dbReference type="Pfam" id="PF20560">
    <property type="entry name" value="MotA_N"/>
    <property type="match status" value="1"/>
</dbReference>
<comment type="subcellular location">
    <subcellularLocation>
        <location evidence="1">Cell inner membrane</location>
        <topology evidence="1">Multi-pass membrane protein</topology>
    </subcellularLocation>
</comment>
<evidence type="ECO:0000256" key="3">
    <source>
        <dbReference type="ARBA" id="ARBA00022448"/>
    </source>
</evidence>
<keyword evidence="4" id="KW-1003">Cell membrane</keyword>
<dbReference type="Pfam" id="PF01618">
    <property type="entry name" value="MotA_ExbB"/>
    <property type="match status" value="1"/>
</dbReference>
<feature type="transmembrane region" description="Helical" evidence="13">
    <location>
        <begin position="198"/>
        <end position="220"/>
    </location>
</feature>
<evidence type="ECO:0000256" key="5">
    <source>
        <dbReference type="ARBA" id="ARBA00022500"/>
    </source>
</evidence>
<keyword evidence="12 13" id="KW-0472">Membrane</keyword>
<dbReference type="Proteomes" id="UP000183613">
    <property type="component" value="Unassembled WGS sequence"/>
</dbReference>
<accession>A0A0J6G9S2</accession>
<protein>
    <submittedName>
        <fullName evidence="16">Chemotaxis protein MotA</fullName>
    </submittedName>
</protein>
<evidence type="ECO:0000256" key="1">
    <source>
        <dbReference type="ARBA" id="ARBA00004429"/>
    </source>
</evidence>
<name>A0A0J6G9S2_PSEDM</name>
<evidence type="ECO:0000313" key="16">
    <source>
        <dbReference type="EMBL" id="SEE99757.1"/>
    </source>
</evidence>
<dbReference type="GO" id="GO:0005886">
    <property type="term" value="C:plasma membrane"/>
    <property type="evidence" value="ECO:0007669"/>
    <property type="project" value="UniProtKB-SubCell"/>
</dbReference>
<dbReference type="InterPro" id="IPR002898">
    <property type="entry name" value="MotA_ExbB_proton_chnl"/>
</dbReference>
<proteinExistence type="inferred from homology"/>
<dbReference type="PANTHER" id="PTHR30433">
    <property type="entry name" value="CHEMOTAXIS PROTEIN MOTA"/>
    <property type="match status" value="1"/>
</dbReference>
<evidence type="ECO:0000256" key="6">
    <source>
        <dbReference type="ARBA" id="ARBA00022519"/>
    </source>
</evidence>
<keyword evidence="6" id="KW-0997">Cell inner membrane</keyword>
<feature type="transmembrane region" description="Helical" evidence="13">
    <location>
        <begin position="171"/>
        <end position="192"/>
    </location>
</feature>
<organism evidence="16 17">
    <name type="scientific">Pseudomonas deceptionensis</name>
    <dbReference type="NCBI Taxonomy" id="882211"/>
    <lineage>
        <taxon>Bacteria</taxon>
        <taxon>Pseudomonadati</taxon>
        <taxon>Pseudomonadota</taxon>
        <taxon>Gammaproteobacteria</taxon>
        <taxon>Pseudomonadales</taxon>
        <taxon>Pseudomonadaceae</taxon>
        <taxon>Pseudomonas</taxon>
    </lineage>
</organism>
<keyword evidence="9" id="KW-0375">Hydrogen ion transport</keyword>
<evidence type="ECO:0000259" key="15">
    <source>
        <dbReference type="Pfam" id="PF20560"/>
    </source>
</evidence>
<feature type="transmembrane region" description="Helical" evidence="13">
    <location>
        <begin position="29"/>
        <end position="48"/>
    </location>
</feature>
<keyword evidence="10 13" id="KW-1133">Transmembrane helix</keyword>
<evidence type="ECO:0000256" key="13">
    <source>
        <dbReference type="SAM" id="Phobius"/>
    </source>
</evidence>
<evidence type="ECO:0000256" key="8">
    <source>
        <dbReference type="ARBA" id="ARBA00022779"/>
    </source>
</evidence>
<evidence type="ECO:0000256" key="11">
    <source>
        <dbReference type="ARBA" id="ARBA00023065"/>
    </source>
</evidence>
<dbReference type="InterPro" id="IPR047055">
    <property type="entry name" value="MotA-like"/>
</dbReference>
<keyword evidence="7 13" id="KW-0812">Transmembrane</keyword>
<dbReference type="NCBIfam" id="TIGR03818">
    <property type="entry name" value="MotA1"/>
    <property type="match status" value="1"/>
</dbReference>
<keyword evidence="8" id="KW-0283">Flagellar rotation</keyword>
<dbReference type="GO" id="GO:0006935">
    <property type="term" value="P:chemotaxis"/>
    <property type="evidence" value="ECO:0007669"/>
    <property type="project" value="UniProtKB-KW"/>
</dbReference>
<evidence type="ECO:0000256" key="12">
    <source>
        <dbReference type="ARBA" id="ARBA00023136"/>
    </source>
</evidence>
<evidence type="ECO:0000313" key="17">
    <source>
        <dbReference type="Proteomes" id="UP000183613"/>
    </source>
</evidence>
<reference evidence="16" key="1">
    <citation type="submission" date="2016-10" db="EMBL/GenBank/DDBJ databases">
        <authorList>
            <person name="Varghese N."/>
            <person name="Submissions S."/>
        </authorList>
    </citation>
    <scope>NUCLEOTIDE SEQUENCE [LARGE SCALE GENOMIC DNA]</scope>
    <source>
        <strain evidence="16">LMG 25555</strain>
    </source>
</reference>
<dbReference type="EMBL" id="FNUD01000002">
    <property type="protein sequence ID" value="SEE99757.1"/>
    <property type="molecule type" value="Genomic_DNA"/>
</dbReference>
<dbReference type="PANTHER" id="PTHR30433:SF4">
    <property type="entry name" value="MOTILITY PROTEIN A"/>
    <property type="match status" value="1"/>
</dbReference>
<evidence type="ECO:0000256" key="4">
    <source>
        <dbReference type="ARBA" id="ARBA00022475"/>
    </source>
</evidence>
<evidence type="ECO:0000256" key="10">
    <source>
        <dbReference type="ARBA" id="ARBA00022989"/>
    </source>
</evidence>
<dbReference type="GO" id="GO:0071978">
    <property type="term" value="P:bacterial-type flagellum-dependent swarming motility"/>
    <property type="evidence" value="ECO:0007669"/>
    <property type="project" value="InterPro"/>
</dbReference>
<keyword evidence="11" id="KW-0406">Ion transport</keyword>
<dbReference type="RefSeq" id="WP_048361652.1">
    <property type="nucleotide sequence ID" value="NZ_FNUD01000002.1"/>
</dbReference>
<dbReference type="InterPro" id="IPR046786">
    <property type="entry name" value="MotA_N"/>
</dbReference>
<dbReference type="PROSITE" id="PS01307">
    <property type="entry name" value="MOTA"/>
    <property type="match status" value="1"/>
</dbReference>
<evidence type="ECO:0000256" key="2">
    <source>
        <dbReference type="ARBA" id="ARBA00008038"/>
    </source>
</evidence>
<comment type="similarity">
    <text evidence="2">Belongs to the MotA family.</text>
</comment>